<dbReference type="STRING" id="562970.Btus_2467"/>
<dbReference type="HOGENOM" id="CLU_1641736_0_0_9"/>
<dbReference type="InterPro" id="IPR016750">
    <property type="entry name" value="Aceto_COase_bsu/gsu"/>
</dbReference>
<reference evidence="1 2" key="1">
    <citation type="journal article" date="2011" name="Stand. Genomic Sci.">
        <title>Complete genome sequence of the thermophilic, hydrogen-oxidizing Bacillus tusciae type strain (T2) and reclassification in the new genus, Kyrpidia gen. nov. as Kyrpidia tusciae comb. nov. and emendation of the family Alicyclobacillaceae da Costa and Rainey, 2010.</title>
        <authorList>
            <person name="Klenk H.P."/>
            <person name="Lapidus A."/>
            <person name="Chertkov O."/>
            <person name="Copeland A."/>
            <person name="Del Rio T.G."/>
            <person name="Nolan M."/>
            <person name="Lucas S."/>
            <person name="Chen F."/>
            <person name="Tice H."/>
            <person name="Cheng J.F."/>
            <person name="Han C."/>
            <person name="Bruce D."/>
            <person name="Goodwin L."/>
            <person name="Pitluck S."/>
            <person name="Pati A."/>
            <person name="Ivanova N."/>
            <person name="Mavromatis K."/>
            <person name="Daum C."/>
            <person name="Chen A."/>
            <person name="Palaniappan K."/>
            <person name="Chang Y.J."/>
            <person name="Land M."/>
            <person name="Hauser L."/>
            <person name="Jeffries C.D."/>
            <person name="Detter J.C."/>
            <person name="Rohde M."/>
            <person name="Abt B."/>
            <person name="Pukall R."/>
            <person name="Goker M."/>
            <person name="Bristow J."/>
            <person name="Markowitz V."/>
            <person name="Hugenholtz P."/>
            <person name="Eisen J.A."/>
        </authorList>
    </citation>
    <scope>NUCLEOTIDE SEQUENCE [LARGE SCALE GENOMIC DNA]</scope>
    <source>
        <strain evidence="1 2">DSM 2912</strain>
    </source>
</reference>
<evidence type="ECO:0000313" key="2">
    <source>
        <dbReference type="Proteomes" id="UP000002368"/>
    </source>
</evidence>
<protein>
    <submittedName>
        <fullName evidence="1">Acetone carboxylase gamma subunit</fullName>
    </submittedName>
</protein>
<dbReference type="Pfam" id="PF08882">
    <property type="entry name" value="Acetone_carb_G"/>
    <property type="match status" value="1"/>
</dbReference>
<dbReference type="OrthoDB" id="8688459at2"/>
<gene>
    <name evidence="1" type="ordered locus">Btus_2467</name>
</gene>
<dbReference type="Proteomes" id="UP000002368">
    <property type="component" value="Chromosome"/>
</dbReference>
<dbReference type="RefSeq" id="WP_013076411.1">
    <property type="nucleotide sequence ID" value="NC_014098.1"/>
</dbReference>
<proteinExistence type="predicted"/>
<dbReference type="KEGG" id="bts:Btus_2467"/>
<evidence type="ECO:0000313" key="1">
    <source>
        <dbReference type="EMBL" id="ADG07128.1"/>
    </source>
</evidence>
<dbReference type="PIRSF" id="PIRSF019217">
    <property type="entry name" value="Acetone_carboxlyase_gsu"/>
    <property type="match status" value="1"/>
</dbReference>
<sequence length="168" mass="19935">MAKYDRKTIEELVDGKLEFYKIKEMLSSHKDPERFDIYLQILQERVPWDDPILLPAGLHLYIVQKSNGDRVVKCECGHEFCDYRDNWKLYALIYVRDTEEKLNEIYPKLLAPDPEWQVIREYYCPSCGTQLEVEAVTPWYPVIHDFEPDIDAFYEEWLGRPVPGSQGK</sequence>
<dbReference type="EMBL" id="CP002017">
    <property type="protein sequence ID" value="ADG07128.1"/>
    <property type="molecule type" value="Genomic_DNA"/>
</dbReference>
<accession>D5WSV9</accession>
<dbReference type="AlphaFoldDB" id="D5WSV9"/>
<dbReference type="eggNOG" id="COG4647">
    <property type="taxonomic scope" value="Bacteria"/>
</dbReference>
<keyword evidence="2" id="KW-1185">Reference proteome</keyword>
<organism evidence="1 2">
    <name type="scientific">Kyrpidia tusciae (strain DSM 2912 / NBRC 15312 / T2)</name>
    <name type="common">Bacillus tusciae</name>
    <dbReference type="NCBI Taxonomy" id="562970"/>
    <lineage>
        <taxon>Bacteria</taxon>
        <taxon>Bacillati</taxon>
        <taxon>Bacillota</taxon>
        <taxon>Bacilli</taxon>
        <taxon>Bacillales</taxon>
        <taxon>Alicyclobacillaceae</taxon>
        <taxon>Kyrpidia</taxon>
    </lineage>
</organism>
<name>D5WSV9_KYRT2</name>